<accession>A0ABX5MJA8</accession>
<organism evidence="9 10">
    <name type="scientific">Paraburkholderia tropica</name>
    <dbReference type="NCBI Taxonomy" id="92647"/>
    <lineage>
        <taxon>Bacteria</taxon>
        <taxon>Pseudomonadati</taxon>
        <taxon>Pseudomonadota</taxon>
        <taxon>Betaproteobacteria</taxon>
        <taxon>Burkholderiales</taxon>
        <taxon>Burkholderiaceae</taxon>
        <taxon>Paraburkholderia</taxon>
    </lineage>
</organism>
<feature type="transmembrane region" description="Helical" evidence="7">
    <location>
        <begin position="20"/>
        <end position="36"/>
    </location>
</feature>
<evidence type="ECO:0000256" key="4">
    <source>
        <dbReference type="ARBA" id="ARBA00022692"/>
    </source>
</evidence>
<evidence type="ECO:0000256" key="7">
    <source>
        <dbReference type="SAM" id="Phobius"/>
    </source>
</evidence>
<evidence type="ECO:0000256" key="5">
    <source>
        <dbReference type="ARBA" id="ARBA00022989"/>
    </source>
</evidence>
<dbReference type="PANTHER" id="PTHR34582">
    <property type="entry name" value="UPF0702 TRANSMEMBRANE PROTEIN YCAP"/>
    <property type="match status" value="1"/>
</dbReference>
<evidence type="ECO:0000256" key="6">
    <source>
        <dbReference type="ARBA" id="ARBA00023136"/>
    </source>
</evidence>
<feature type="transmembrane region" description="Helical" evidence="7">
    <location>
        <begin position="48"/>
        <end position="65"/>
    </location>
</feature>
<sequence length="174" mass="18833">MNLLIALFGDGKDLNALQMSFRGAATFVCTLLLIRISGRRSFGQRSSFDYVVAILLGATLSRVIVGASPAIPTLAASLVLVLMHRALGWLCVRSASIDKLVGGAHRTIYHDGKFDDAQMSAALLTRKDVSEAVRAKLHIDSLDRVDSALLERNGDVTLILKTESSNQHRPCEGE</sequence>
<comment type="caution">
    <text evidence="9">The sequence shown here is derived from an EMBL/GenBank/DDBJ whole genome shotgun (WGS) entry which is preliminary data.</text>
</comment>
<name>A0ABX5MJA8_9BURK</name>
<dbReference type="PANTHER" id="PTHR34582:SF6">
    <property type="entry name" value="UPF0702 TRANSMEMBRANE PROTEIN YCAP"/>
    <property type="match status" value="1"/>
</dbReference>
<proteinExistence type="inferred from homology"/>
<reference evidence="9 10" key="1">
    <citation type="submission" date="2018-05" db="EMBL/GenBank/DDBJ databases">
        <title>Genomic Encyclopedia of Type Strains, Phase IV (KMG-V): Genome sequencing to study the core and pangenomes of soil and plant-associated prokaryotes.</title>
        <authorList>
            <person name="Whitman W."/>
        </authorList>
    </citation>
    <scope>NUCLEOTIDE SEQUENCE [LARGE SCALE GENOMIC DNA]</scope>
    <source>
        <strain evidence="9 10">SIr-6563</strain>
    </source>
</reference>
<keyword evidence="5 7" id="KW-1133">Transmembrane helix</keyword>
<comment type="subcellular location">
    <subcellularLocation>
        <location evidence="1">Cell membrane</location>
        <topology evidence="1">Multi-pass membrane protein</topology>
    </subcellularLocation>
</comment>
<feature type="domain" description="YetF C-terminal" evidence="8">
    <location>
        <begin position="94"/>
        <end position="164"/>
    </location>
</feature>
<dbReference type="InterPro" id="IPR007353">
    <property type="entry name" value="DUF421"/>
</dbReference>
<keyword evidence="3" id="KW-1003">Cell membrane</keyword>
<evidence type="ECO:0000313" key="9">
    <source>
        <dbReference type="EMBL" id="PXX07097.1"/>
    </source>
</evidence>
<keyword evidence="10" id="KW-1185">Reference proteome</keyword>
<dbReference type="RefSeq" id="WP_110329506.1">
    <property type="nucleotide sequence ID" value="NZ_JBBBEG010000033.1"/>
</dbReference>
<evidence type="ECO:0000256" key="1">
    <source>
        <dbReference type="ARBA" id="ARBA00004651"/>
    </source>
</evidence>
<keyword evidence="6 7" id="KW-0472">Membrane</keyword>
<evidence type="ECO:0000313" key="10">
    <source>
        <dbReference type="Proteomes" id="UP000247515"/>
    </source>
</evidence>
<dbReference type="Proteomes" id="UP000247515">
    <property type="component" value="Unassembled WGS sequence"/>
</dbReference>
<dbReference type="EMBL" id="QJJV01000032">
    <property type="protein sequence ID" value="PXX07097.1"/>
    <property type="molecule type" value="Genomic_DNA"/>
</dbReference>
<keyword evidence="4 7" id="KW-0812">Transmembrane</keyword>
<comment type="similarity">
    <text evidence="2">Belongs to the UPF0702 family.</text>
</comment>
<dbReference type="InterPro" id="IPR023090">
    <property type="entry name" value="UPF0702_alpha/beta_dom_sf"/>
</dbReference>
<evidence type="ECO:0000259" key="8">
    <source>
        <dbReference type="Pfam" id="PF04239"/>
    </source>
</evidence>
<evidence type="ECO:0000256" key="2">
    <source>
        <dbReference type="ARBA" id="ARBA00006448"/>
    </source>
</evidence>
<protein>
    <submittedName>
        <fullName evidence="9">Uncharacterized protein DUF421</fullName>
    </submittedName>
</protein>
<gene>
    <name evidence="9" type="ORF">C7400_13276</name>
</gene>
<dbReference type="Pfam" id="PF04239">
    <property type="entry name" value="DUF421"/>
    <property type="match status" value="1"/>
</dbReference>
<evidence type="ECO:0000256" key="3">
    <source>
        <dbReference type="ARBA" id="ARBA00022475"/>
    </source>
</evidence>
<dbReference type="Gene3D" id="3.30.240.20">
    <property type="entry name" value="bsu07140 like domains"/>
    <property type="match status" value="1"/>
</dbReference>